<accession>A0A437R091</accession>
<evidence type="ECO:0000259" key="9">
    <source>
        <dbReference type="PROSITE" id="PS50850"/>
    </source>
</evidence>
<feature type="transmembrane region" description="Helical" evidence="8">
    <location>
        <begin position="258"/>
        <end position="277"/>
    </location>
</feature>
<dbReference type="InterPro" id="IPR036259">
    <property type="entry name" value="MFS_trans_sf"/>
</dbReference>
<evidence type="ECO:0000256" key="4">
    <source>
        <dbReference type="ARBA" id="ARBA00022448"/>
    </source>
</evidence>
<dbReference type="PROSITE" id="PS00216">
    <property type="entry name" value="SUGAR_TRANSPORT_1"/>
    <property type="match status" value="1"/>
</dbReference>
<dbReference type="PROSITE" id="PS50850">
    <property type="entry name" value="MFS"/>
    <property type="match status" value="1"/>
</dbReference>
<comment type="subcellular location">
    <subcellularLocation>
        <location evidence="2">Membrane</location>
        <topology evidence="2">Multi-pass membrane protein</topology>
    </subcellularLocation>
</comment>
<comment type="caution">
    <text evidence="10">The sequence shown here is derived from an EMBL/GenBank/DDBJ whole genome shotgun (WGS) entry which is preliminary data.</text>
</comment>
<feature type="transmembrane region" description="Helical" evidence="8">
    <location>
        <begin position="211"/>
        <end position="229"/>
    </location>
</feature>
<feature type="transmembrane region" description="Helical" evidence="8">
    <location>
        <begin position="87"/>
        <end position="108"/>
    </location>
</feature>
<evidence type="ECO:0000313" key="10">
    <source>
        <dbReference type="EMBL" id="RVU40137.1"/>
    </source>
</evidence>
<dbReference type="InterPro" id="IPR020846">
    <property type="entry name" value="MFS_dom"/>
</dbReference>
<evidence type="ECO:0000256" key="2">
    <source>
        <dbReference type="ARBA" id="ARBA00004141"/>
    </source>
</evidence>
<evidence type="ECO:0000256" key="5">
    <source>
        <dbReference type="ARBA" id="ARBA00022692"/>
    </source>
</evidence>
<organism evidence="10 11">
    <name type="scientific">Rheinheimera riviphila</name>
    <dbReference type="NCBI Taxonomy" id="1834037"/>
    <lineage>
        <taxon>Bacteria</taxon>
        <taxon>Pseudomonadati</taxon>
        <taxon>Pseudomonadota</taxon>
        <taxon>Gammaproteobacteria</taxon>
        <taxon>Chromatiales</taxon>
        <taxon>Chromatiaceae</taxon>
        <taxon>Rheinheimera</taxon>
    </lineage>
</organism>
<dbReference type="InterPro" id="IPR001958">
    <property type="entry name" value="Tet-R_TetA/multi-R_MdtG-like"/>
</dbReference>
<dbReference type="AlphaFoldDB" id="A0A437R091"/>
<keyword evidence="7 8" id="KW-0472">Membrane</keyword>
<dbReference type="PANTHER" id="PTHR23504">
    <property type="entry name" value="MAJOR FACILITATOR SUPERFAMILY DOMAIN-CONTAINING PROTEIN 10"/>
    <property type="match status" value="1"/>
</dbReference>
<dbReference type="OrthoDB" id="9814303at2"/>
<dbReference type="Proteomes" id="UP000283077">
    <property type="component" value="Unassembled WGS sequence"/>
</dbReference>
<dbReference type="InterPro" id="IPR011701">
    <property type="entry name" value="MFS"/>
</dbReference>
<evidence type="ECO:0000256" key="6">
    <source>
        <dbReference type="ARBA" id="ARBA00022989"/>
    </source>
</evidence>
<dbReference type="PRINTS" id="PR01035">
    <property type="entry name" value="TCRTETA"/>
</dbReference>
<evidence type="ECO:0000256" key="8">
    <source>
        <dbReference type="SAM" id="Phobius"/>
    </source>
</evidence>
<evidence type="ECO:0000256" key="3">
    <source>
        <dbReference type="ARBA" id="ARBA00007520"/>
    </source>
</evidence>
<feature type="transmembrane region" description="Helical" evidence="8">
    <location>
        <begin position="347"/>
        <end position="371"/>
    </location>
</feature>
<feature type="transmembrane region" description="Helical" evidence="8">
    <location>
        <begin position="383"/>
        <end position="405"/>
    </location>
</feature>
<dbReference type="PANTHER" id="PTHR23504:SF15">
    <property type="entry name" value="MAJOR FACILITATOR SUPERFAMILY (MFS) PROFILE DOMAIN-CONTAINING PROTEIN"/>
    <property type="match status" value="1"/>
</dbReference>
<evidence type="ECO:0000256" key="7">
    <source>
        <dbReference type="ARBA" id="ARBA00023136"/>
    </source>
</evidence>
<keyword evidence="6 8" id="KW-1133">Transmembrane helix</keyword>
<feature type="transmembrane region" description="Helical" evidence="8">
    <location>
        <begin position="323"/>
        <end position="341"/>
    </location>
</feature>
<dbReference type="Gene3D" id="1.20.1250.20">
    <property type="entry name" value="MFS general substrate transporter like domains"/>
    <property type="match status" value="1"/>
</dbReference>
<feature type="transmembrane region" description="Helical" evidence="8">
    <location>
        <begin position="120"/>
        <end position="140"/>
    </location>
</feature>
<comment type="function">
    <text evidence="1">Resistance to tetracycline by an active tetracycline efflux. This is an energy-dependent process that decreases the accumulation of the antibiotic in whole cells. This protein functions as a metal-tetracycline/H(+) antiporter.</text>
</comment>
<dbReference type="SUPFAM" id="SSF103473">
    <property type="entry name" value="MFS general substrate transporter"/>
    <property type="match status" value="1"/>
</dbReference>
<dbReference type="RefSeq" id="WP_127698466.1">
    <property type="nucleotide sequence ID" value="NZ_SACS01000006.1"/>
</dbReference>
<feature type="transmembrane region" description="Helical" evidence="8">
    <location>
        <begin position="180"/>
        <end position="205"/>
    </location>
</feature>
<feature type="transmembrane region" description="Helical" evidence="8">
    <location>
        <begin position="297"/>
        <end position="316"/>
    </location>
</feature>
<evidence type="ECO:0000313" key="11">
    <source>
        <dbReference type="Proteomes" id="UP000283077"/>
    </source>
</evidence>
<dbReference type="GO" id="GO:0016020">
    <property type="term" value="C:membrane"/>
    <property type="evidence" value="ECO:0007669"/>
    <property type="project" value="UniProtKB-SubCell"/>
</dbReference>
<gene>
    <name evidence="10" type="ORF">EOE67_07765</name>
</gene>
<reference evidence="10 11" key="1">
    <citation type="submission" date="2019-01" db="EMBL/GenBank/DDBJ databases">
        <authorList>
            <person name="Chen W.-M."/>
        </authorList>
    </citation>
    <scope>NUCLEOTIDE SEQUENCE [LARGE SCALE GENOMIC DNA]</scope>
    <source>
        <strain evidence="10 11">KYPC3</strain>
    </source>
</reference>
<feature type="transmembrane region" description="Helical" evidence="8">
    <location>
        <begin position="146"/>
        <end position="168"/>
    </location>
</feature>
<keyword evidence="11" id="KW-1185">Reference proteome</keyword>
<keyword evidence="5 8" id="KW-0812">Transmembrane</keyword>
<dbReference type="InterPro" id="IPR005829">
    <property type="entry name" value="Sugar_transporter_CS"/>
</dbReference>
<dbReference type="EMBL" id="SACS01000006">
    <property type="protein sequence ID" value="RVU40137.1"/>
    <property type="molecule type" value="Genomic_DNA"/>
</dbReference>
<protein>
    <submittedName>
        <fullName evidence="10">MFS transporter</fullName>
    </submittedName>
</protein>
<sequence length="450" mass="48544">MSNSKVEAGLNATVQGAVSYPATLQEQSQQLTHTQPQYQHPQLVLITICLIALFSVAGLALPYPILAPIFASTELTPFNHWLELDPTLLFGVALAASPLGILIGSAVLGAMSDIYGRRPVLLGSLLLALVGYALSALAIAAEQYLWFVLARFLTGICEGAISIARAIAADLHPQIQRNKAIAWVNSALHGGWLVGPLIGGFTVVYGTDVPFWVAAAAMLPCMVLVYFLLPATTLQPNPLSLWQNLAANNSLQLLREPLLKWVVLIQLSYTIGLNAFYEFYPLWLVEAEQFNSTDIGLITAALCLLMVTVSAGPMSIWSHKVSALTGSLIATLWLGLLVLLLPQLSHWPAWTVLVLCGVPIGMMSTWFNVYCANKYAALGQGRLMGLLTLLMCAGNIIIALGGSVIALWGSGWTLIVGALWIWLAGWFIWQERRGDLRSSGKNTEGVPCGQ</sequence>
<dbReference type="Pfam" id="PF07690">
    <property type="entry name" value="MFS_1"/>
    <property type="match status" value="1"/>
</dbReference>
<feature type="transmembrane region" description="Helical" evidence="8">
    <location>
        <begin position="43"/>
        <end position="67"/>
    </location>
</feature>
<feature type="transmembrane region" description="Helical" evidence="8">
    <location>
        <begin position="411"/>
        <end position="429"/>
    </location>
</feature>
<comment type="similarity">
    <text evidence="3">Belongs to the major facilitator superfamily. TCR/Tet family.</text>
</comment>
<keyword evidence="4" id="KW-0813">Transport</keyword>
<dbReference type="GO" id="GO:0022857">
    <property type="term" value="F:transmembrane transporter activity"/>
    <property type="evidence" value="ECO:0007669"/>
    <property type="project" value="InterPro"/>
</dbReference>
<evidence type="ECO:0000256" key="1">
    <source>
        <dbReference type="ARBA" id="ARBA00003279"/>
    </source>
</evidence>
<proteinExistence type="inferred from homology"/>
<feature type="domain" description="Major facilitator superfamily (MFS) profile" evidence="9">
    <location>
        <begin position="48"/>
        <end position="433"/>
    </location>
</feature>
<name>A0A437R091_9GAMM</name>